<dbReference type="InterPro" id="IPR003439">
    <property type="entry name" value="ABC_transporter-like_ATP-bd"/>
</dbReference>
<gene>
    <name evidence="10" type="ORF">ETP43_08305</name>
</gene>
<evidence type="ECO:0000313" key="11">
    <source>
        <dbReference type="Proteomes" id="UP000290106"/>
    </source>
</evidence>
<accession>A0A4Q1RHQ7</accession>
<feature type="transmembrane region" description="Helical" evidence="7">
    <location>
        <begin position="136"/>
        <end position="156"/>
    </location>
</feature>
<dbReference type="Pfam" id="PF00005">
    <property type="entry name" value="ABC_tran"/>
    <property type="match status" value="1"/>
</dbReference>
<keyword evidence="3" id="KW-0547">Nucleotide-binding</keyword>
<dbReference type="SUPFAM" id="SSF90123">
    <property type="entry name" value="ABC transporter transmembrane region"/>
    <property type="match status" value="1"/>
</dbReference>
<feature type="domain" description="ABC transmembrane type-1" evidence="9">
    <location>
        <begin position="27"/>
        <end position="309"/>
    </location>
</feature>
<evidence type="ECO:0000256" key="7">
    <source>
        <dbReference type="SAM" id="Phobius"/>
    </source>
</evidence>
<evidence type="ECO:0000256" key="1">
    <source>
        <dbReference type="ARBA" id="ARBA00004651"/>
    </source>
</evidence>
<keyword evidence="6 7" id="KW-0472">Membrane</keyword>
<reference evidence="10 11" key="1">
    <citation type="submission" date="2019-01" db="EMBL/GenBank/DDBJ databases">
        <title>Blautia sp. nov. KGMB01111 isolated human feces.</title>
        <authorList>
            <person name="Park J.-E."/>
            <person name="Kim J.-S."/>
            <person name="Park S.-H."/>
        </authorList>
    </citation>
    <scope>NUCLEOTIDE SEQUENCE [LARGE SCALE GENOMIC DNA]</scope>
    <source>
        <strain evidence="10 11">KGMB01111</strain>
    </source>
</reference>
<keyword evidence="5 7" id="KW-1133">Transmembrane helix</keyword>
<feature type="transmembrane region" description="Helical" evidence="7">
    <location>
        <begin position="24"/>
        <end position="45"/>
    </location>
</feature>
<evidence type="ECO:0000256" key="6">
    <source>
        <dbReference type="ARBA" id="ARBA00023136"/>
    </source>
</evidence>
<evidence type="ECO:0000256" key="5">
    <source>
        <dbReference type="ARBA" id="ARBA00022989"/>
    </source>
</evidence>
<proteinExistence type="predicted"/>
<feature type="transmembrane region" description="Helical" evidence="7">
    <location>
        <begin position="57"/>
        <end position="78"/>
    </location>
</feature>
<dbReference type="SUPFAM" id="SSF52540">
    <property type="entry name" value="P-loop containing nucleoside triphosphate hydrolases"/>
    <property type="match status" value="1"/>
</dbReference>
<dbReference type="OrthoDB" id="1699242at2"/>
<organism evidence="10 11">
    <name type="scientific">Blautia faecicola</name>
    <dbReference type="NCBI Taxonomy" id="2509240"/>
    <lineage>
        <taxon>Bacteria</taxon>
        <taxon>Bacillati</taxon>
        <taxon>Bacillota</taxon>
        <taxon>Clostridia</taxon>
        <taxon>Lachnospirales</taxon>
        <taxon>Lachnospiraceae</taxon>
        <taxon>Blautia</taxon>
    </lineage>
</organism>
<dbReference type="EMBL" id="SDKC01000001">
    <property type="protein sequence ID" value="RXS75220.1"/>
    <property type="molecule type" value="Genomic_DNA"/>
</dbReference>
<dbReference type="AlphaFoldDB" id="A0A4Q1RHQ7"/>
<dbReference type="GO" id="GO:0005524">
    <property type="term" value="F:ATP binding"/>
    <property type="evidence" value="ECO:0007669"/>
    <property type="project" value="UniProtKB-KW"/>
</dbReference>
<dbReference type="PROSITE" id="PS50893">
    <property type="entry name" value="ABC_TRANSPORTER_2"/>
    <property type="match status" value="1"/>
</dbReference>
<dbReference type="GO" id="GO:0005886">
    <property type="term" value="C:plasma membrane"/>
    <property type="evidence" value="ECO:0007669"/>
    <property type="project" value="UniProtKB-SubCell"/>
</dbReference>
<sequence>MKTQMKEILSIIWKYSRLWGCMKLLNSVLTAIIVPVNTVLLQRIVNDILILLQENHFHFILNTHLVIFIAGVFSEVLLTGLDRYVEIRFDMQITDRLEKEIVRKYRKLDYSCYEDPQTYDSISRISQNPGEKIRMIFWKLCEMVRIIILLIGYLLIFQQASPLLVGIFLLFLPPILYENYKAGCLWYDLYSRQTADERKIAYYERLLTGKTSLAELKIYQATDYIEKLWKKQSSKLRKEKEETLIRVEKTLLRKSTFAALWYLCSGGFLLYGVITGRISVSMFLVLFQTILNIVDTVNGLLETFGNFSREIQEMSYLHSFFALKNIPERKGCIDRPVRRIRFEHVCFSYPNAGTETLHDISFELDLSKSTAIVGENGSGKTTIIKLLCGLYQPTSGRILFDEYDIRNLNNGEIGKAIKVVFQDFFQYELTIRENIGFGNLARISHDLELQEVLDAVHLEELKKLGLDTSLGKLEHEGIDLSRGQWQRLAVGRIFLNDTGYAVLDEPTASVDPVSEYNMYQLFYLLLRSRGSLMISHRLASAKMADHILVLKNGTIAEQGNHTELMKNQELYHELFCRQAEWYQ</sequence>
<dbReference type="InterPro" id="IPR011527">
    <property type="entry name" value="ABC1_TM_dom"/>
</dbReference>
<dbReference type="PANTHER" id="PTHR43394:SF1">
    <property type="entry name" value="ATP-BINDING CASSETTE SUB-FAMILY B MEMBER 10, MITOCHONDRIAL"/>
    <property type="match status" value="1"/>
</dbReference>
<evidence type="ECO:0000259" key="8">
    <source>
        <dbReference type="PROSITE" id="PS50893"/>
    </source>
</evidence>
<comment type="caution">
    <text evidence="10">The sequence shown here is derived from an EMBL/GenBank/DDBJ whole genome shotgun (WGS) entry which is preliminary data.</text>
</comment>
<keyword evidence="4 10" id="KW-0067">ATP-binding</keyword>
<dbReference type="PANTHER" id="PTHR43394">
    <property type="entry name" value="ATP-DEPENDENT PERMEASE MDL1, MITOCHONDRIAL"/>
    <property type="match status" value="1"/>
</dbReference>
<dbReference type="GO" id="GO:0016887">
    <property type="term" value="F:ATP hydrolysis activity"/>
    <property type="evidence" value="ECO:0007669"/>
    <property type="project" value="InterPro"/>
</dbReference>
<feature type="transmembrane region" description="Helical" evidence="7">
    <location>
        <begin position="162"/>
        <end position="180"/>
    </location>
</feature>
<dbReference type="InterPro" id="IPR036640">
    <property type="entry name" value="ABC1_TM_sf"/>
</dbReference>
<evidence type="ECO:0000256" key="2">
    <source>
        <dbReference type="ARBA" id="ARBA00022692"/>
    </source>
</evidence>
<feature type="transmembrane region" description="Helical" evidence="7">
    <location>
        <begin position="256"/>
        <end position="274"/>
    </location>
</feature>
<dbReference type="SMART" id="SM00382">
    <property type="entry name" value="AAA"/>
    <property type="match status" value="1"/>
</dbReference>
<evidence type="ECO:0000256" key="4">
    <source>
        <dbReference type="ARBA" id="ARBA00022840"/>
    </source>
</evidence>
<keyword evidence="2 7" id="KW-0812">Transmembrane</keyword>
<dbReference type="PROSITE" id="PS50929">
    <property type="entry name" value="ABC_TM1F"/>
    <property type="match status" value="1"/>
</dbReference>
<comment type="subcellular location">
    <subcellularLocation>
        <location evidence="1">Cell membrane</location>
        <topology evidence="1">Multi-pass membrane protein</topology>
    </subcellularLocation>
</comment>
<evidence type="ECO:0000313" key="10">
    <source>
        <dbReference type="EMBL" id="RXS75220.1"/>
    </source>
</evidence>
<dbReference type="InterPro" id="IPR039421">
    <property type="entry name" value="Type_1_exporter"/>
</dbReference>
<feature type="domain" description="ABC transporter" evidence="8">
    <location>
        <begin position="340"/>
        <end position="577"/>
    </location>
</feature>
<keyword evidence="11" id="KW-1185">Reference proteome</keyword>
<protein>
    <submittedName>
        <fullName evidence="10">ABC transporter ATP-binding protein</fullName>
    </submittedName>
</protein>
<dbReference type="InterPro" id="IPR027417">
    <property type="entry name" value="P-loop_NTPase"/>
</dbReference>
<dbReference type="GO" id="GO:0015421">
    <property type="term" value="F:ABC-type oligopeptide transporter activity"/>
    <property type="evidence" value="ECO:0007669"/>
    <property type="project" value="TreeGrafter"/>
</dbReference>
<dbReference type="Gene3D" id="1.20.1560.10">
    <property type="entry name" value="ABC transporter type 1, transmembrane domain"/>
    <property type="match status" value="1"/>
</dbReference>
<name>A0A4Q1RHQ7_9FIRM</name>
<dbReference type="InterPro" id="IPR003593">
    <property type="entry name" value="AAA+_ATPase"/>
</dbReference>
<dbReference type="Proteomes" id="UP000290106">
    <property type="component" value="Unassembled WGS sequence"/>
</dbReference>
<evidence type="ECO:0000259" key="9">
    <source>
        <dbReference type="PROSITE" id="PS50929"/>
    </source>
</evidence>
<evidence type="ECO:0000256" key="3">
    <source>
        <dbReference type="ARBA" id="ARBA00022741"/>
    </source>
</evidence>
<dbReference type="Gene3D" id="3.40.50.300">
    <property type="entry name" value="P-loop containing nucleotide triphosphate hydrolases"/>
    <property type="match status" value="1"/>
</dbReference>